<evidence type="ECO:0000313" key="2">
    <source>
        <dbReference type="EMBL" id="AEA97648.1"/>
    </source>
</evidence>
<dbReference type="Pfam" id="PF00535">
    <property type="entry name" value="Glycos_transf_2"/>
    <property type="match status" value="1"/>
</dbReference>
<dbReference type="InterPro" id="IPR029044">
    <property type="entry name" value="Nucleotide-diphossugar_trans"/>
</dbReference>
<dbReference type="HOGENOM" id="CLU_990232_0_0_6"/>
<keyword evidence="3" id="KW-1185">Reference proteome</keyword>
<dbReference type="AlphaFoldDB" id="F2G7J8"/>
<feature type="domain" description="Glycosyltransferase 2-like" evidence="1">
    <location>
        <begin position="10"/>
        <end position="167"/>
    </location>
</feature>
<dbReference type="RefSeq" id="WP_012517988.1">
    <property type="nucleotide sequence ID" value="NC_011138.3"/>
</dbReference>
<dbReference type="CDD" id="cd00761">
    <property type="entry name" value="Glyco_tranf_GTA_type"/>
    <property type="match status" value="1"/>
</dbReference>
<dbReference type="PANTHER" id="PTHR22916:SF3">
    <property type="entry name" value="UDP-GLCNAC:BETAGAL BETA-1,3-N-ACETYLGLUCOSAMINYLTRANSFERASE-LIKE PROTEIN 1"/>
    <property type="match status" value="1"/>
</dbReference>
<organism evidence="2 3">
    <name type="scientific">Alteromonas mediterranea (strain DSM 17117 / CIP 110805 / LMG 28347 / Deep ecotype)</name>
    <dbReference type="NCBI Taxonomy" id="1774373"/>
    <lineage>
        <taxon>Bacteria</taxon>
        <taxon>Pseudomonadati</taxon>
        <taxon>Pseudomonadota</taxon>
        <taxon>Gammaproteobacteria</taxon>
        <taxon>Alteromonadales</taxon>
        <taxon>Alteromonadaceae</taxon>
        <taxon>Alteromonas/Salinimonas group</taxon>
        <taxon>Alteromonas</taxon>
    </lineage>
</organism>
<dbReference type="PANTHER" id="PTHR22916">
    <property type="entry name" value="GLYCOSYLTRANSFERASE"/>
    <property type="match status" value="1"/>
</dbReference>
<dbReference type="InterPro" id="IPR001173">
    <property type="entry name" value="Glyco_trans_2-like"/>
</dbReference>
<proteinExistence type="predicted"/>
<dbReference type="GO" id="GO:0016758">
    <property type="term" value="F:hexosyltransferase activity"/>
    <property type="evidence" value="ECO:0007669"/>
    <property type="project" value="UniProtKB-ARBA"/>
</dbReference>
<name>F2G7J8_ALTMD</name>
<dbReference type="KEGG" id="amc:MADE_1007540"/>
<evidence type="ECO:0000313" key="3">
    <source>
        <dbReference type="Proteomes" id="UP000001870"/>
    </source>
</evidence>
<evidence type="ECO:0000259" key="1">
    <source>
        <dbReference type="Pfam" id="PF00535"/>
    </source>
</evidence>
<gene>
    <name evidence="2" type="ordered locus">MADE_1007540</name>
</gene>
<sequence length="292" mass="34121">MNKSIQPVISVIVPTRDRQALFNKAVQSVFHQTYSNIELIVVDDHSTAPPVIEDAPEHVEVKYHRNNKASGGAISRNTGVRLSQGEFICFLDDDDYYHENKLQTLFEQLCADSSLSAVFGRIVKLSEPARTMDKKYLDEQGIIKTPEAIRYLHTNSSLIRRHVFEEIRFDETLHKFQDTQLHIELICNKKCKYVYEDVAYWNDKHGLAQITDMKTQESHLRSLVNFKKMIKNLAKRRRVSRRYHLVFYIKYLVMLRDYKRQFGNLTGIAVSNLDFIFYQAVRLASFLLGKRL</sequence>
<protein>
    <recommendedName>
        <fullName evidence="1">Glycosyltransferase 2-like domain-containing protein</fullName>
    </recommendedName>
</protein>
<dbReference type="EMBL" id="CP001103">
    <property type="protein sequence ID" value="AEA97648.1"/>
    <property type="molecule type" value="Genomic_DNA"/>
</dbReference>
<dbReference type="SUPFAM" id="SSF53448">
    <property type="entry name" value="Nucleotide-diphospho-sugar transferases"/>
    <property type="match status" value="1"/>
</dbReference>
<dbReference type="Gene3D" id="3.90.550.10">
    <property type="entry name" value="Spore Coat Polysaccharide Biosynthesis Protein SpsA, Chain A"/>
    <property type="match status" value="1"/>
</dbReference>
<reference evidence="2 3" key="2">
    <citation type="journal article" date="2015" name="Antonie Van Leeuwenhoek">
        <title>Ecophysiological diversity of a novel member of the genus Alteromonas, and description of Alteromonas mediterranea sp. nov.</title>
        <authorList>
            <person name="Ivanova E.P."/>
            <person name="Lopez-Perez M."/>
            <person name="Zabalos M."/>
            <person name="Nguyen S.H."/>
            <person name="Webb H.K."/>
            <person name="Ryan J."/>
            <person name="Lagutin K."/>
            <person name="Vyssotski M."/>
            <person name="Crawford R.J."/>
            <person name="Rodriguez-Valera F."/>
        </authorList>
    </citation>
    <scope>NUCLEOTIDE SEQUENCE [LARGE SCALE GENOMIC DNA]</scope>
    <source>
        <strain evidence="3">DSM 17117 / CIP 110805 / LMG 28347 / Deep ecotype</strain>
    </source>
</reference>
<reference evidence="2 3" key="1">
    <citation type="journal article" date="2008" name="ISME J.">
        <title>Comparative genomics of two ecotypes of the marine planktonic copiotroph Alteromonas macleodii suggests alternative lifestyles associated with different kinds of particulate organic matter.</title>
        <authorList>
            <person name="Ivars-Martinez E."/>
            <person name="Martin-Cuadrado A.B."/>
            <person name="D'Auria G."/>
            <person name="Mira A."/>
            <person name="Ferriera S."/>
            <person name="Johnson J."/>
            <person name="Friedman R."/>
            <person name="Rodriguez-Valera F."/>
        </authorList>
    </citation>
    <scope>NUCLEOTIDE SEQUENCE [LARGE SCALE GENOMIC DNA]</scope>
    <source>
        <strain evidence="3">DSM 17117 / CIP 110805 / LMG 28347 / Deep ecotype</strain>
    </source>
</reference>
<accession>F2G7J8</accession>
<dbReference type="Proteomes" id="UP000001870">
    <property type="component" value="Chromosome"/>
</dbReference>